<dbReference type="PROSITE" id="PS51186">
    <property type="entry name" value="GNAT"/>
    <property type="match status" value="1"/>
</dbReference>
<proteinExistence type="predicted"/>
<dbReference type="GO" id="GO:0016747">
    <property type="term" value="F:acyltransferase activity, transferring groups other than amino-acyl groups"/>
    <property type="evidence" value="ECO:0007669"/>
    <property type="project" value="InterPro"/>
</dbReference>
<reference evidence="2 3" key="1">
    <citation type="submission" date="2017-07" db="EMBL/GenBank/DDBJ databases">
        <title>Complete genome sequence of Oryzomicrobium terrae TPP412.</title>
        <authorList>
            <person name="Chiu L.-W."/>
            <person name="Lo K.-J."/>
            <person name="Tsai Y.-M."/>
            <person name="Lin S.-S."/>
            <person name="Kuo C.-H."/>
            <person name="Liu C.-T."/>
        </authorList>
    </citation>
    <scope>NUCLEOTIDE SEQUENCE [LARGE SCALE GENOMIC DNA]</scope>
    <source>
        <strain evidence="2 3">TPP412</strain>
    </source>
</reference>
<dbReference type="RefSeq" id="WP_149425427.1">
    <property type="nucleotide sequence ID" value="NZ_CP022579.1"/>
</dbReference>
<accession>A0A5C1E879</accession>
<keyword evidence="3" id="KW-1185">Reference proteome</keyword>
<name>A0A5C1E879_9RHOO</name>
<organism evidence="2 3">
    <name type="scientific">Oryzomicrobium terrae</name>
    <dbReference type="NCBI Taxonomy" id="1735038"/>
    <lineage>
        <taxon>Bacteria</taxon>
        <taxon>Pseudomonadati</taxon>
        <taxon>Pseudomonadota</taxon>
        <taxon>Betaproteobacteria</taxon>
        <taxon>Rhodocyclales</taxon>
        <taxon>Rhodocyclaceae</taxon>
        <taxon>Oryzomicrobium</taxon>
    </lineage>
</organism>
<gene>
    <name evidence="2" type="ORF">OTERR_16070</name>
</gene>
<sequence length="187" mass="19915">MTSPLPHSSHEVVIRLMTADDLPAVLAIQARCYHADLHESAATFAAKLRHSGDTCWVACDGTNRQLAYLFAQPAAYLHPPRLDSALDGDPTAARKANTGADLVLHLHDLAVDRAARGMALGDRLVTRAFAAAREAGLTRLSLVAVQQSGAFWGRFGFAAPDHPLPQGFTEELASYGGDACYLVAPAI</sequence>
<dbReference type="Gene3D" id="3.40.630.30">
    <property type="match status" value="1"/>
</dbReference>
<evidence type="ECO:0000259" key="1">
    <source>
        <dbReference type="PROSITE" id="PS51186"/>
    </source>
</evidence>
<dbReference type="InterPro" id="IPR000182">
    <property type="entry name" value="GNAT_dom"/>
</dbReference>
<evidence type="ECO:0000313" key="2">
    <source>
        <dbReference type="EMBL" id="QEL65083.1"/>
    </source>
</evidence>
<dbReference type="KEGG" id="otr:OTERR_16070"/>
<dbReference type="SUPFAM" id="SSF55729">
    <property type="entry name" value="Acyl-CoA N-acyltransferases (Nat)"/>
    <property type="match status" value="1"/>
</dbReference>
<dbReference type="EMBL" id="CP022579">
    <property type="protein sequence ID" value="QEL65083.1"/>
    <property type="molecule type" value="Genomic_DNA"/>
</dbReference>
<dbReference type="AlphaFoldDB" id="A0A5C1E879"/>
<dbReference type="CDD" id="cd04301">
    <property type="entry name" value="NAT_SF"/>
    <property type="match status" value="1"/>
</dbReference>
<protein>
    <recommendedName>
        <fullName evidence="1">N-acetyltransferase domain-containing protein</fullName>
    </recommendedName>
</protein>
<dbReference type="Pfam" id="PF00583">
    <property type="entry name" value="Acetyltransf_1"/>
    <property type="match status" value="1"/>
</dbReference>
<feature type="domain" description="N-acetyltransferase" evidence="1">
    <location>
        <begin position="12"/>
        <end position="187"/>
    </location>
</feature>
<dbReference type="Proteomes" id="UP000323671">
    <property type="component" value="Chromosome"/>
</dbReference>
<evidence type="ECO:0000313" key="3">
    <source>
        <dbReference type="Proteomes" id="UP000323671"/>
    </source>
</evidence>
<dbReference type="InterPro" id="IPR016181">
    <property type="entry name" value="Acyl_CoA_acyltransferase"/>
</dbReference>